<name>A0A6J4HN98_9ACTN</name>
<organism evidence="2">
    <name type="scientific">uncultured Acidimicrobiales bacterium</name>
    <dbReference type="NCBI Taxonomy" id="310071"/>
    <lineage>
        <taxon>Bacteria</taxon>
        <taxon>Bacillati</taxon>
        <taxon>Actinomycetota</taxon>
        <taxon>Acidimicrobiia</taxon>
        <taxon>Acidimicrobiales</taxon>
        <taxon>environmental samples</taxon>
    </lineage>
</organism>
<feature type="compositionally biased region" description="Low complexity" evidence="1">
    <location>
        <begin position="204"/>
        <end position="215"/>
    </location>
</feature>
<dbReference type="EMBL" id="CADCSZ010000069">
    <property type="protein sequence ID" value="CAA9229517.1"/>
    <property type="molecule type" value="Genomic_DNA"/>
</dbReference>
<sequence length="215" mass="23610">GQAHQDQGQAGLGGAGRARRSRRRPVPRGHGGHQGRRRWRSRAGRRGPDPPRERRWSGTARLFRPGCRPGGRPARAKRHRRHLRREPGADRWHRTTDDGVLRSPLVPSLPQGGAAARPCARPHHAPRSRGSHRLHQRAAGRRRLPAVAVAPGPGLAGHGAGGRLRLQRGQRLRPHQLPLLRPARRGRQGRGPRRRREDGGRGRGAAQPGGSQTGL</sequence>
<protein>
    <submittedName>
        <fullName evidence="2">Uncharacterized protein</fullName>
    </submittedName>
</protein>
<gene>
    <name evidence="2" type="ORF">AVDCRST_MAG76-1151</name>
</gene>
<feature type="compositionally biased region" description="Basic residues" evidence="1">
    <location>
        <begin position="165"/>
        <end position="174"/>
    </location>
</feature>
<accession>A0A6J4HN98</accession>
<feature type="compositionally biased region" description="Basic and acidic residues" evidence="1">
    <location>
        <begin position="85"/>
        <end position="100"/>
    </location>
</feature>
<evidence type="ECO:0000313" key="2">
    <source>
        <dbReference type="EMBL" id="CAA9229517.1"/>
    </source>
</evidence>
<reference evidence="2" key="1">
    <citation type="submission" date="2020-02" db="EMBL/GenBank/DDBJ databases">
        <authorList>
            <person name="Meier V. D."/>
        </authorList>
    </citation>
    <scope>NUCLEOTIDE SEQUENCE</scope>
    <source>
        <strain evidence="2">AVDCRST_MAG76</strain>
    </source>
</reference>
<feature type="compositionally biased region" description="Basic residues" evidence="1">
    <location>
        <begin position="120"/>
        <end position="144"/>
    </location>
</feature>
<feature type="non-terminal residue" evidence="2">
    <location>
        <position position="215"/>
    </location>
</feature>
<feature type="compositionally biased region" description="Low complexity" evidence="1">
    <location>
        <begin position="61"/>
        <end position="73"/>
    </location>
</feature>
<feature type="compositionally biased region" description="Basic and acidic residues" evidence="1">
    <location>
        <begin position="46"/>
        <end position="56"/>
    </location>
</feature>
<feature type="region of interest" description="Disordered" evidence="1">
    <location>
        <begin position="1"/>
        <end position="215"/>
    </location>
</feature>
<feature type="compositionally biased region" description="Basic residues" evidence="1">
    <location>
        <begin position="74"/>
        <end position="84"/>
    </location>
</feature>
<feature type="compositionally biased region" description="Basic residues" evidence="1">
    <location>
        <begin position="17"/>
        <end position="45"/>
    </location>
</feature>
<dbReference type="AlphaFoldDB" id="A0A6J4HN98"/>
<feature type="non-terminal residue" evidence="2">
    <location>
        <position position="1"/>
    </location>
</feature>
<feature type="compositionally biased region" description="Basic residues" evidence="1">
    <location>
        <begin position="182"/>
        <end position="194"/>
    </location>
</feature>
<proteinExistence type="predicted"/>
<evidence type="ECO:0000256" key="1">
    <source>
        <dbReference type="SAM" id="MobiDB-lite"/>
    </source>
</evidence>